<proteinExistence type="predicted"/>
<comment type="caution">
    <text evidence="2">The sequence shown here is derived from an EMBL/GenBank/DDBJ whole genome shotgun (WGS) entry which is preliminary data.</text>
</comment>
<dbReference type="AlphaFoldDB" id="A0A4R6DVC8"/>
<accession>A0A4R6DVC8</accession>
<evidence type="ECO:0000313" key="3">
    <source>
        <dbReference type="Proteomes" id="UP000295129"/>
    </source>
</evidence>
<sequence>MNREHRLELVAVLAALALLLAEVVGRYNLPVWLLISPLLLFVVLPVALIALAWVARTSWELMKEALAVLLRLVISVIDLARGRGW</sequence>
<dbReference type="EMBL" id="SNVV01000012">
    <property type="protein sequence ID" value="TDN49196.1"/>
    <property type="molecule type" value="Genomic_DNA"/>
</dbReference>
<dbReference type="RefSeq" id="WP_133592647.1">
    <property type="nucleotide sequence ID" value="NZ_SNVV01000012.1"/>
</dbReference>
<keyword evidence="1" id="KW-1133">Transmembrane helix</keyword>
<keyword evidence="3" id="KW-1185">Reference proteome</keyword>
<name>A0A4R6DVC8_9RHOO</name>
<evidence type="ECO:0000313" key="2">
    <source>
        <dbReference type="EMBL" id="TDN49196.1"/>
    </source>
</evidence>
<evidence type="ECO:0000256" key="1">
    <source>
        <dbReference type="SAM" id="Phobius"/>
    </source>
</evidence>
<gene>
    <name evidence="2" type="ORF">C7389_11247</name>
</gene>
<feature type="transmembrane region" description="Helical" evidence="1">
    <location>
        <begin position="35"/>
        <end position="55"/>
    </location>
</feature>
<keyword evidence="1" id="KW-0812">Transmembrane</keyword>
<organism evidence="2 3">
    <name type="scientific">Azoarcus indigens</name>
    <dbReference type="NCBI Taxonomy" id="29545"/>
    <lineage>
        <taxon>Bacteria</taxon>
        <taxon>Pseudomonadati</taxon>
        <taxon>Pseudomonadota</taxon>
        <taxon>Betaproteobacteria</taxon>
        <taxon>Rhodocyclales</taxon>
        <taxon>Zoogloeaceae</taxon>
        <taxon>Azoarcus</taxon>
    </lineage>
</organism>
<protein>
    <submittedName>
        <fullName evidence="2">Uncharacterized protein</fullName>
    </submittedName>
</protein>
<dbReference type="Proteomes" id="UP000295129">
    <property type="component" value="Unassembled WGS sequence"/>
</dbReference>
<keyword evidence="1" id="KW-0472">Membrane</keyword>
<reference evidence="2 3" key="1">
    <citation type="submission" date="2019-03" db="EMBL/GenBank/DDBJ databases">
        <title>Genomic Encyclopedia of Type Strains, Phase IV (KMG-IV): sequencing the most valuable type-strain genomes for metagenomic binning, comparative biology and taxonomic classification.</title>
        <authorList>
            <person name="Goeker M."/>
        </authorList>
    </citation>
    <scope>NUCLEOTIDE SEQUENCE [LARGE SCALE GENOMIC DNA]</scope>
    <source>
        <strain evidence="2 3">DSM 12121</strain>
    </source>
</reference>